<keyword evidence="4 9" id="KW-0863">Zinc-finger</keyword>
<reference evidence="12" key="1">
    <citation type="submission" date="2022-04" db="EMBL/GenBank/DDBJ databases">
        <title>Halocatena sp. nov., isolated from a salt lake.</title>
        <authorList>
            <person name="Cui H.-L."/>
        </authorList>
    </citation>
    <scope>NUCLEOTIDE SEQUENCE</scope>
    <source>
        <strain evidence="12">AD-1</strain>
        <plasmid evidence="12">unnamed3</plasmid>
    </source>
</reference>
<keyword evidence="13" id="KW-1185">Reference proteome</keyword>
<name>A0A8U0A816_9EURY</name>
<dbReference type="PANTHER" id="PTHR11618">
    <property type="entry name" value="TRANSCRIPTION INITIATION FACTOR IIB-RELATED"/>
    <property type="match status" value="1"/>
</dbReference>
<comment type="function">
    <text evidence="8">Stabilizes TBP binding to an archaeal box-A promoter. Also responsible for recruiting RNA polymerase II to the pre-initiation complex (DNA-TBP-TFIIB).</text>
</comment>
<dbReference type="InterPro" id="IPR000812">
    <property type="entry name" value="TFIIB"/>
</dbReference>
<feature type="compositionally biased region" description="Basic and acidic residues" evidence="10">
    <location>
        <begin position="9"/>
        <end position="23"/>
    </location>
</feature>
<dbReference type="Pfam" id="PF00382">
    <property type="entry name" value="TFIIB"/>
    <property type="match status" value="2"/>
</dbReference>
<dbReference type="InterPro" id="IPR023484">
    <property type="entry name" value="TFIIB_arc"/>
</dbReference>
<evidence type="ECO:0000256" key="1">
    <source>
        <dbReference type="ARBA" id="ARBA00010857"/>
    </source>
</evidence>
<keyword evidence="12" id="KW-0614">Plasmid</keyword>
<feature type="repeat" description="2" evidence="8">
    <location>
        <begin position="238"/>
        <end position="319"/>
    </location>
</feature>
<dbReference type="Gene3D" id="1.10.472.10">
    <property type="entry name" value="Cyclin-like"/>
    <property type="match status" value="1"/>
</dbReference>
<protein>
    <recommendedName>
        <fullName evidence="8">Transcription initiation factor IIB</fullName>
        <shortName evidence="8">TFIIB</shortName>
    </recommendedName>
</protein>
<dbReference type="Gene3D" id="1.10.472.170">
    <property type="match status" value="1"/>
</dbReference>
<dbReference type="GO" id="GO:0008270">
    <property type="term" value="F:zinc ion binding"/>
    <property type="evidence" value="ECO:0007669"/>
    <property type="project" value="UniProtKB-UniRule"/>
</dbReference>
<evidence type="ECO:0000256" key="9">
    <source>
        <dbReference type="PROSITE-ProRule" id="PRU00469"/>
    </source>
</evidence>
<feature type="binding site" evidence="8">
    <location>
        <position position="50"/>
    </location>
    <ligand>
        <name>Zn(2+)</name>
        <dbReference type="ChEBI" id="CHEBI:29105"/>
    </ligand>
</feature>
<dbReference type="GO" id="GO:0097550">
    <property type="term" value="C:transcription preinitiation complex"/>
    <property type="evidence" value="ECO:0007669"/>
    <property type="project" value="TreeGrafter"/>
</dbReference>
<dbReference type="GeneID" id="71929848"/>
<comment type="similarity">
    <text evidence="1 8">Belongs to the TFIIB family.</text>
</comment>
<evidence type="ECO:0000256" key="3">
    <source>
        <dbReference type="ARBA" id="ARBA00022737"/>
    </source>
</evidence>
<evidence type="ECO:0000256" key="7">
    <source>
        <dbReference type="ARBA" id="ARBA00023163"/>
    </source>
</evidence>
<evidence type="ECO:0000256" key="10">
    <source>
        <dbReference type="SAM" id="MobiDB-lite"/>
    </source>
</evidence>
<feature type="repeat" description="1" evidence="8">
    <location>
        <begin position="144"/>
        <end position="227"/>
    </location>
</feature>
<dbReference type="InterPro" id="IPR036915">
    <property type="entry name" value="Cyclin-like_sf"/>
</dbReference>
<evidence type="ECO:0000256" key="6">
    <source>
        <dbReference type="ARBA" id="ARBA00023015"/>
    </source>
</evidence>
<geneLocation type="plasmid" evidence="12 13">
    <name>unnamed3</name>
</geneLocation>
<dbReference type="PANTHER" id="PTHR11618:SF13">
    <property type="entry name" value="TRANSCRIPTION INITIATION FACTOR IIB"/>
    <property type="match status" value="1"/>
</dbReference>
<evidence type="ECO:0000256" key="5">
    <source>
        <dbReference type="ARBA" id="ARBA00022833"/>
    </source>
</evidence>
<dbReference type="EMBL" id="CP096022">
    <property type="protein sequence ID" value="UPM45124.1"/>
    <property type="molecule type" value="Genomic_DNA"/>
</dbReference>
<dbReference type="HAMAP" id="MF_00383">
    <property type="entry name" value="TF2B_arch"/>
    <property type="match status" value="1"/>
</dbReference>
<accession>A0A8U0A816</accession>
<keyword evidence="2 8" id="KW-0479">Metal-binding</keyword>
<dbReference type="Pfam" id="PF08271">
    <property type="entry name" value="Zn_Ribbon_TF"/>
    <property type="match status" value="1"/>
</dbReference>
<evidence type="ECO:0000256" key="4">
    <source>
        <dbReference type="ARBA" id="ARBA00022771"/>
    </source>
</evidence>
<dbReference type="Proteomes" id="UP000831768">
    <property type="component" value="Plasmid unnamed3"/>
</dbReference>
<evidence type="ECO:0000256" key="2">
    <source>
        <dbReference type="ARBA" id="ARBA00022723"/>
    </source>
</evidence>
<dbReference type="GO" id="GO:0003700">
    <property type="term" value="F:DNA-binding transcription factor activity"/>
    <property type="evidence" value="ECO:0007669"/>
    <property type="project" value="UniProtKB-UniRule"/>
</dbReference>
<feature type="binding site" evidence="8">
    <location>
        <position position="32"/>
    </location>
    <ligand>
        <name>Zn(2+)</name>
        <dbReference type="ChEBI" id="CHEBI:29105"/>
    </ligand>
</feature>
<keyword evidence="6 8" id="KW-0805">Transcription regulation</keyword>
<keyword evidence="7 8" id="KW-0804">Transcription</keyword>
<dbReference type="InterPro" id="IPR013137">
    <property type="entry name" value="Znf_TFIIB"/>
</dbReference>
<feature type="domain" description="TFIIB-type" evidence="11">
    <location>
        <begin position="28"/>
        <end position="58"/>
    </location>
</feature>
<dbReference type="RefSeq" id="WP_247995778.1">
    <property type="nucleotide sequence ID" value="NZ_CP096022.1"/>
</dbReference>
<feature type="region of interest" description="Disordered" evidence="10">
    <location>
        <begin position="1"/>
        <end position="23"/>
    </location>
</feature>
<dbReference type="PROSITE" id="PS51134">
    <property type="entry name" value="ZF_TFIIB"/>
    <property type="match status" value="1"/>
</dbReference>
<sequence>MTESIYTHDSSHHRSTQDGNEEQRTDAIETCCPECGGRIIRDESRAERVCQACGCVVAIDQIDHGPEWRAFTAEETAHKRRVGASMTPLLHDKGLSTWIGWDDTDAAGRSLSARQRKRIHRLRTWDERYRTKNSQERNLKQALGEIERMASALGLPGPVPETASVIYRQAIEMELLPGRSIEAMTTASLYAATRQAGIPRRLCEFTPVSRVDQIRIQRAYRYLTRELELGIAPIDPHDYVQRFVSTLDLGGETEQIAHDLIETATTQNLHSGKSPAALAAGAAYAASRLTNDARTQTAVSECSGVSRVTIRERYQELIKVHDANGNR</sequence>
<dbReference type="SUPFAM" id="SSF57783">
    <property type="entry name" value="Zinc beta-ribbon"/>
    <property type="match status" value="1"/>
</dbReference>
<dbReference type="InterPro" id="IPR013150">
    <property type="entry name" value="TFIIB_cyclin"/>
</dbReference>
<dbReference type="GO" id="GO:0070897">
    <property type="term" value="P:transcription preinitiation complex assembly"/>
    <property type="evidence" value="ECO:0007669"/>
    <property type="project" value="InterPro"/>
</dbReference>
<dbReference type="AlphaFoldDB" id="A0A8U0A816"/>
<evidence type="ECO:0000259" key="11">
    <source>
        <dbReference type="PROSITE" id="PS51134"/>
    </source>
</evidence>
<evidence type="ECO:0000313" key="13">
    <source>
        <dbReference type="Proteomes" id="UP000831768"/>
    </source>
</evidence>
<dbReference type="SUPFAM" id="SSF47954">
    <property type="entry name" value="Cyclin-like"/>
    <property type="match status" value="2"/>
</dbReference>
<dbReference type="InterPro" id="IPR013763">
    <property type="entry name" value="Cyclin-like_dom"/>
</dbReference>
<dbReference type="PRINTS" id="PR00685">
    <property type="entry name" value="TIFACTORIIB"/>
</dbReference>
<evidence type="ECO:0000313" key="12">
    <source>
        <dbReference type="EMBL" id="UPM45124.1"/>
    </source>
</evidence>
<gene>
    <name evidence="8" type="primary">tfb</name>
    <name evidence="12" type="ORF">MW046_17335</name>
</gene>
<dbReference type="SMART" id="SM00385">
    <property type="entry name" value="CYCLIN"/>
    <property type="match status" value="2"/>
</dbReference>
<proteinExistence type="inferred from homology"/>
<keyword evidence="3 8" id="KW-0677">Repeat</keyword>
<evidence type="ECO:0000256" key="8">
    <source>
        <dbReference type="HAMAP-Rule" id="MF_00383"/>
    </source>
</evidence>
<organism evidence="12 13">
    <name type="scientific">Halocatena salina</name>
    <dbReference type="NCBI Taxonomy" id="2934340"/>
    <lineage>
        <taxon>Archaea</taxon>
        <taxon>Methanobacteriati</taxon>
        <taxon>Methanobacteriota</taxon>
        <taxon>Stenosarchaea group</taxon>
        <taxon>Halobacteria</taxon>
        <taxon>Halobacteriales</taxon>
        <taxon>Natronomonadaceae</taxon>
        <taxon>Halocatena</taxon>
    </lineage>
</organism>
<dbReference type="GO" id="GO:0017025">
    <property type="term" value="F:TBP-class protein binding"/>
    <property type="evidence" value="ECO:0007669"/>
    <property type="project" value="InterPro"/>
</dbReference>
<keyword evidence="5 8" id="KW-0862">Zinc</keyword>
<feature type="binding site" evidence="8">
    <location>
        <position position="53"/>
    </location>
    <ligand>
        <name>Zn(2+)</name>
        <dbReference type="ChEBI" id="CHEBI:29105"/>
    </ligand>
</feature>
<feature type="binding site" evidence="8">
    <location>
        <position position="35"/>
    </location>
    <ligand>
        <name>Zn(2+)</name>
        <dbReference type="ChEBI" id="CHEBI:29105"/>
    </ligand>
</feature>
<dbReference type="FunFam" id="1.10.472.170:FF:000001">
    <property type="entry name" value="Transcription initiation factor IIB"/>
    <property type="match status" value="1"/>
</dbReference>
<dbReference type="KEGG" id="haad:MW046_17335"/>